<dbReference type="InterPro" id="IPR029044">
    <property type="entry name" value="Nucleotide-diphossugar_trans"/>
</dbReference>
<dbReference type="Pfam" id="PF00535">
    <property type="entry name" value="Glycos_transf_2"/>
    <property type="match status" value="1"/>
</dbReference>
<dbReference type="Proteomes" id="UP000245166">
    <property type="component" value="Unassembled WGS sequence"/>
</dbReference>
<protein>
    <submittedName>
        <fullName evidence="2">Glycosyl transferase</fullName>
    </submittedName>
</protein>
<name>A0A2U1ZYQ2_9MICO</name>
<dbReference type="RefSeq" id="WP_109230497.1">
    <property type="nucleotide sequence ID" value="NZ_PYHR01000002.1"/>
</dbReference>
<gene>
    <name evidence="2" type="ORF">C8046_17185</name>
</gene>
<keyword evidence="2" id="KW-0808">Transferase</keyword>
<dbReference type="EMBL" id="PYHR01000002">
    <property type="protein sequence ID" value="PWD52116.1"/>
    <property type="molecule type" value="Genomic_DNA"/>
</dbReference>
<dbReference type="GO" id="GO:0016758">
    <property type="term" value="F:hexosyltransferase activity"/>
    <property type="evidence" value="ECO:0007669"/>
    <property type="project" value="UniProtKB-ARBA"/>
</dbReference>
<dbReference type="InterPro" id="IPR001173">
    <property type="entry name" value="Glyco_trans_2-like"/>
</dbReference>
<keyword evidence="3" id="KW-1185">Reference proteome</keyword>
<feature type="domain" description="Glycosyltransferase 2-like" evidence="1">
    <location>
        <begin position="6"/>
        <end position="175"/>
    </location>
</feature>
<evidence type="ECO:0000313" key="3">
    <source>
        <dbReference type="Proteomes" id="UP000245166"/>
    </source>
</evidence>
<organism evidence="2 3">
    <name type="scientific">Serinibacter arcticus</name>
    <dbReference type="NCBI Taxonomy" id="1655435"/>
    <lineage>
        <taxon>Bacteria</taxon>
        <taxon>Bacillati</taxon>
        <taxon>Actinomycetota</taxon>
        <taxon>Actinomycetes</taxon>
        <taxon>Micrococcales</taxon>
        <taxon>Beutenbergiaceae</taxon>
        <taxon>Serinibacter</taxon>
    </lineage>
</organism>
<sequence length="278" mass="30073">MPELVSVVVPAYKNADYLGATITSILAQTDPDFELIIADHSSPDGTRQVAESFDDPRITVVDTPAGGGAPRNWNRVSELATGAYVKLVCGDDLIHPEAIAEQRAALDAHPGAVMAACKRDLVDARGKTFVKARGLDGLSGLVRGAEAVRATVRAGTNIFGEPACAMIRRSALEETGWWDGTKAYYIDAGTYARVLTQGDLVAVPRSLAAFRVSASQWSVRLMKEQQQQAAEFHAEARTLFPDTITEGDVRRGDLLAHVVAWQRRAAYLVLGKRMRPEA</sequence>
<dbReference type="SUPFAM" id="SSF53448">
    <property type="entry name" value="Nucleotide-diphospho-sugar transferases"/>
    <property type="match status" value="1"/>
</dbReference>
<dbReference type="Gene3D" id="3.90.550.10">
    <property type="entry name" value="Spore Coat Polysaccharide Biosynthesis Protein SpsA, Chain A"/>
    <property type="match status" value="1"/>
</dbReference>
<proteinExistence type="predicted"/>
<dbReference type="PANTHER" id="PTHR22916">
    <property type="entry name" value="GLYCOSYLTRANSFERASE"/>
    <property type="match status" value="1"/>
</dbReference>
<dbReference type="AlphaFoldDB" id="A0A2U1ZYQ2"/>
<accession>A0A2U1ZYQ2</accession>
<comment type="caution">
    <text evidence="2">The sequence shown here is derived from an EMBL/GenBank/DDBJ whole genome shotgun (WGS) entry which is preliminary data.</text>
</comment>
<evidence type="ECO:0000313" key="2">
    <source>
        <dbReference type="EMBL" id="PWD52116.1"/>
    </source>
</evidence>
<dbReference type="OrthoDB" id="3177103at2"/>
<dbReference type="CDD" id="cd00761">
    <property type="entry name" value="Glyco_tranf_GTA_type"/>
    <property type="match status" value="1"/>
</dbReference>
<reference evidence="2 3" key="1">
    <citation type="submission" date="2018-03" db="EMBL/GenBank/DDBJ databases">
        <title>Genome assembly of novel Miniimonas species PCH200.</title>
        <authorList>
            <person name="Thakur V."/>
            <person name="Kumar V."/>
            <person name="Singh D."/>
        </authorList>
    </citation>
    <scope>NUCLEOTIDE SEQUENCE [LARGE SCALE GENOMIC DNA]</scope>
    <source>
        <strain evidence="2 3">PCH200</strain>
    </source>
</reference>
<dbReference type="PANTHER" id="PTHR22916:SF3">
    <property type="entry name" value="UDP-GLCNAC:BETAGAL BETA-1,3-N-ACETYLGLUCOSAMINYLTRANSFERASE-LIKE PROTEIN 1"/>
    <property type="match status" value="1"/>
</dbReference>
<evidence type="ECO:0000259" key="1">
    <source>
        <dbReference type="Pfam" id="PF00535"/>
    </source>
</evidence>